<dbReference type="Gene3D" id="3.30.360.10">
    <property type="entry name" value="Dihydrodipicolinate Reductase, domain 2"/>
    <property type="match status" value="1"/>
</dbReference>
<protein>
    <submittedName>
        <fullName evidence="4">Gfo/Idh/MocA family oxidoreductase</fullName>
    </submittedName>
</protein>
<dbReference type="Gene3D" id="3.40.50.720">
    <property type="entry name" value="NAD(P)-binding Rossmann-like Domain"/>
    <property type="match status" value="1"/>
</dbReference>
<accession>A0ABP9C1S5</accession>
<evidence type="ECO:0000256" key="1">
    <source>
        <dbReference type="ARBA" id="ARBA00023002"/>
    </source>
</evidence>
<dbReference type="InterPro" id="IPR000683">
    <property type="entry name" value="Gfo/Idh/MocA-like_OxRdtase_N"/>
</dbReference>
<dbReference type="InterPro" id="IPR036291">
    <property type="entry name" value="NAD(P)-bd_dom_sf"/>
</dbReference>
<keyword evidence="1" id="KW-0560">Oxidoreductase</keyword>
<evidence type="ECO:0000259" key="2">
    <source>
        <dbReference type="Pfam" id="PF01408"/>
    </source>
</evidence>
<gene>
    <name evidence="4" type="ORF">GCM10023307_33120</name>
</gene>
<organism evidence="4 5">
    <name type="scientific">Lysobacter hankyongensis</name>
    <dbReference type="NCBI Taxonomy" id="1176535"/>
    <lineage>
        <taxon>Bacteria</taxon>
        <taxon>Pseudomonadati</taxon>
        <taxon>Pseudomonadota</taxon>
        <taxon>Gammaproteobacteria</taxon>
        <taxon>Lysobacterales</taxon>
        <taxon>Lysobacteraceae</taxon>
        <taxon>Lysobacter</taxon>
    </lineage>
</organism>
<dbReference type="InterPro" id="IPR050463">
    <property type="entry name" value="Gfo/Idh/MocA_oxidrdct_glycsds"/>
</dbReference>
<comment type="caution">
    <text evidence="4">The sequence shown here is derived from an EMBL/GenBank/DDBJ whole genome shotgun (WGS) entry which is preliminary data.</text>
</comment>
<dbReference type="SUPFAM" id="SSF55347">
    <property type="entry name" value="Glyceraldehyde-3-phosphate dehydrogenase-like, C-terminal domain"/>
    <property type="match status" value="1"/>
</dbReference>
<proteinExistence type="predicted"/>
<feature type="domain" description="Gfo/Idh/MocA-like oxidoreductase N-terminal" evidence="2">
    <location>
        <begin position="1"/>
        <end position="116"/>
    </location>
</feature>
<dbReference type="PANTHER" id="PTHR43818:SF11">
    <property type="entry name" value="BCDNA.GH03377"/>
    <property type="match status" value="1"/>
</dbReference>
<dbReference type="Pfam" id="PF22725">
    <property type="entry name" value="GFO_IDH_MocA_C3"/>
    <property type="match status" value="1"/>
</dbReference>
<dbReference type="EMBL" id="BAABJE010000018">
    <property type="protein sequence ID" value="GAA4803752.1"/>
    <property type="molecule type" value="Genomic_DNA"/>
</dbReference>
<evidence type="ECO:0000313" key="5">
    <source>
        <dbReference type="Proteomes" id="UP001499959"/>
    </source>
</evidence>
<evidence type="ECO:0000259" key="3">
    <source>
        <dbReference type="Pfam" id="PF22725"/>
    </source>
</evidence>
<evidence type="ECO:0000313" key="4">
    <source>
        <dbReference type="EMBL" id="GAA4803752.1"/>
    </source>
</evidence>
<keyword evidence="5" id="KW-1185">Reference proteome</keyword>
<dbReference type="InterPro" id="IPR055170">
    <property type="entry name" value="GFO_IDH_MocA-like_dom"/>
</dbReference>
<dbReference type="Pfam" id="PF01408">
    <property type="entry name" value="GFO_IDH_MocA"/>
    <property type="match status" value="1"/>
</dbReference>
<dbReference type="SUPFAM" id="SSF51735">
    <property type="entry name" value="NAD(P)-binding Rossmann-fold domains"/>
    <property type="match status" value="1"/>
</dbReference>
<reference evidence="5" key="1">
    <citation type="journal article" date="2019" name="Int. J. Syst. Evol. Microbiol.">
        <title>The Global Catalogue of Microorganisms (GCM) 10K type strain sequencing project: providing services to taxonomists for standard genome sequencing and annotation.</title>
        <authorList>
            <consortium name="The Broad Institute Genomics Platform"/>
            <consortium name="The Broad Institute Genome Sequencing Center for Infectious Disease"/>
            <person name="Wu L."/>
            <person name="Ma J."/>
        </authorList>
    </citation>
    <scope>NUCLEOTIDE SEQUENCE [LARGE SCALE GENOMIC DNA]</scope>
    <source>
        <strain evidence="5">JCM 18204</strain>
    </source>
</reference>
<sequence>MIGVGSVAEHKSGPAFLQAAGGMLAAVASRRADQARDYATRHGVPMVFSTPEALIASDRVDAVYIATPPSSHARYALAAARAGKPCCIEKPMTVHLEDAIEVCQAFEAADLPLFVSYYRRSLPRFRAVAEAIERGDIGDIESVAWTLTRVGATPVAGENWRVHPDEAPGGIFEDLACHGLDLFDQFFGPVTEVEGSTLTYRDAPVPERVEAHWRHGAAIDGHGLWDFAATRRSDEVTIRGHRGRLRFAMFDDHPIEVIPDDGDASQLRIDNPVPIQLPHVIALNRALNHGAPHPSTGRSALRTQRISDRILRGPDARRVSATTIGSPAD</sequence>
<dbReference type="Proteomes" id="UP001499959">
    <property type="component" value="Unassembled WGS sequence"/>
</dbReference>
<dbReference type="PANTHER" id="PTHR43818">
    <property type="entry name" value="BCDNA.GH03377"/>
    <property type="match status" value="1"/>
</dbReference>
<name>A0ABP9C1S5_9GAMM</name>
<feature type="domain" description="GFO/IDH/MocA-like oxidoreductase" evidence="3">
    <location>
        <begin position="125"/>
        <end position="246"/>
    </location>
</feature>